<sequence length="1355" mass="144186">MSGSRGSHGEGPTSRKATQADGILLAAPKQQADAGDWRSRGQLEPATPSTSPSYWSDDDTEPGVKPTDLYGKFTWKIENFTEISKRELRSNVFEVGNFKWYILVYPHGCDVCNHLSLFLCVADYDKLLPGWSHFAQFTIAVVNKDPKKSKYSDTLHRFCKKEHDWGWKKFMERSKIGDGFTVADTLVIKAQVQVIKEAVGRPFRCLDSQYRRELVRVYLTNVEGICRRFVEEKREKLSKLVSDEVRFASFRAFWAGIKESQRKGLSCEKTDTILKSVVKKFFNEKEVTSTLVMDALFSGTKSLERGYKVRAGQEEWGTPTVWLDKEYFVLSADVLTVLDRAVHEPIPAYKDDKGSGTPHRVKESGLDELGRDSVERDERRLQELGRRTVEMFVLSHLFSNRVEVAYREAVALKRQEELIREEEEAEKQAAERVERETADKEKKQSKKQKAKQRKKDRQQKEEDERRAKVELEQRTKKEKENERKAARAPAPPVPEPEDEDTESEETSQEDADEELDEGEMSDEEEAGPLGEEPETLVDDEDEEGVGEADEDEGPGPATVEDAEEEEDEWQEAEPAFRAVTVEASAVTGGRSRRRRNKKKKGVESNEVVGGAGPLPIPTMEAKLVDEVSSTGSGESAIGKGVLSGGGELHDMEKQVEELDKRPAGGAATPPDMDGPELEERVASAGAAGAPSSSGTEEYDSHEAEAIIASLRERVSWLEDRLKEKEDEVVVLQEQLRQQALPNGLPSAAPLSRPSSALSRTSSTAASAGPANAAVAQKAPSHALSTTPTGPGVRGVVTPPQQAGVASRGANAYPIRAQGGRPGTPGSAREEPPAAASAAAAAAAAALSRPTSAPGNGPLLRHISGPVPGVATPSGDPPQLARSLSSAAPGGTARVVDKSPPEQPSAPVAPSYRNAAAGKIRGATPAPAAPIASSAPPPSSLAAFPPIGGPPQIVTQQGGSSRGSSSQPSPPVTPSSQQESPSSSPATPRKSAPGPEQAAAKEQPSPGGGKRGGVYAPPMHAMSPERAPSGGNESGGKAEAAQPEGKGIKFGSVTADVLPPRSPRAEVPAAAPGGQDQQAQHQGVQRAPQQGGVIQRAPQQGVGMTPPHAARTAAGGGQPHMDSPGLSEDFPHLSLINDLLDDDLLGMGGLVANGNAGQNQQGGYNAVHSRIPPQILARKLHPGASPFSPASASNRTEAERGGSGGSGSGPPQANGVSHHQQKPQQPAPQQGPPQHHYPQHPGNNNAGSGGGGHKNGPSEYASAGGMQRAQQLRHTRSLPPGVADGLLSNGHMGHPPMYWVPNSGAYPPSGMHGVNVNGPMLDKNGMQAGVPPGYQMSHANYGQFAPAQQPLPPQHQ</sequence>
<feature type="compositionally biased region" description="Basic residues" evidence="2">
    <location>
        <begin position="443"/>
        <end position="457"/>
    </location>
</feature>
<feature type="compositionally biased region" description="Basic residues" evidence="2">
    <location>
        <begin position="590"/>
        <end position="600"/>
    </location>
</feature>
<feature type="coiled-coil region" evidence="1">
    <location>
        <begin position="707"/>
        <end position="734"/>
    </location>
</feature>
<dbReference type="STRING" id="105231.A0A1Y1I478"/>
<evidence type="ECO:0000259" key="3">
    <source>
        <dbReference type="PROSITE" id="PS50144"/>
    </source>
</evidence>
<feature type="region of interest" description="Disordered" evidence="2">
    <location>
        <begin position="1322"/>
        <end position="1355"/>
    </location>
</feature>
<dbReference type="InterPro" id="IPR008974">
    <property type="entry name" value="TRAF-like"/>
</dbReference>
<feature type="region of interest" description="Disordered" evidence="2">
    <location>
        <begin position="1"/>
        <end position="62"/>
    </location>
</feature>
<dbReference type="PANTHER" id="PTHR47477:SF8">
    <property type="entry name" value="TNF RECEPTOR-ASSOCIATED FACTOR HOMOLOG 1A"/>
    <property type="match status" value="1"/>
</dbReference>
<dbReference type="PROSITE" id="PS50144">
    <property type="entry name" value="MATH"/>
    <property type="match status" value="1"/>
</dbReference>
<feature type="compositionally biased region" description="Acidic residues" evidence="2">
    <location>
        <begin position="495"/>
        <end position="553"/>
    </location>
</feature>
<keyword evidence="5" id="KW-1185">Reference proteome</keyword>
<feature type="compositionally biased region" description="Low complexity" evidence="2">
    <location>
        <begin position="682"/>
        <end position="694"/>
    </location>
</feature>
<feature type="compositionally biased region" description="Low complexity" evidence="2">
    <location>
        <begin position="738"/>
        <end position="773"/>
    </location>
</feature>
<feature type="compositionally biased region" description="Low complexity" evidence="2">
    <location>
        <begin position="922"/>
        <end position="945"/>
    </location>
</feature>
<feature type="compositionally biased region" description="Low complexity" evidence="2">
    <location>
        <begin position="973"/>
        <end position="984"/>
    </location>
</feature>
<evidence type="ECO:0000256" key="1">
    <source>
        <dbReference type="SAM" id="Coils"/>
    </source>
</evidence>
<dbReference type="PANTHER" id="PTHR47477">
    <property type="entry name" value="TNF RECEPTOR-ASSOCIATED FACTOR HOMOLOG 1A"/>
    <property type="match status" value="1"/>
</dbReference>
<feature type="compositionally biased region" description="Basic and acidic residues" evidence="2">
    <location>
        <begin position="458"/>
        <end position="485"/>
    </location>
</feature>
<accession>A0A1Y1I478</accession>
<dbReference type="EMBL" id="DF237200">
    <property type="protein sequence ID" value="GAQ85735.1"/>
    <property type="molecule type" value="Genomic_DNA"/>
</dbReference>
<feature type="compositionally biased region" description="Low complexity" evidence="2">
    <location>
        <begin position="832"/>
        <end position="853"/>
    </location>
</feature>
<feature type="compositionally biased region" description="Low complexity" evidence="2">
    <location>
        <begin position="1067"/>
        <end position="1090"/>
    </location>
</feature>
<protein>
    <recommendedName>
        <fullName evidence="3">MATH domain-containing protein</fullName>
    </recommendedName>
</protein>
<evidence type="ECO:0000313" key="4">
    <source>
        <dbReference type="EMBL" id="GAQ85735.1"/>
    </source>
</evidence>
<gene>
    <name evidence="4" type="ORF">KFL_002510120</name>
</gene>
<dbReference type="InterPro" id="IPR002083">
    <property type="entry name" value="MATH/TRAF_dom"/>
</dbReference>
<dbReference type="CDD" id="cd00121">
    <property type="entry name" value="MATH"/>
    <property type="match status" value="1"/>
</dbReference>
<reference evidence="4 5" key="1">
    <citation type="journal article" date="2014" name="Nat. Commun.">
        <title>Klebsormidium flaccidum genome reveals primary factors for plant terrestrial adaptation.</title>
        <authorList>
            <person name="Hori K."/>
            <person name="Maruyama F."/>
            <person name="Fujisawa T."/>
            <person name="Togashi T."/>
            <person name="Yamamoto N."/>
            <person name="Seo M."/>
            <person name="Sato S."/>
            <person name="Yamada T."/>
            <person name="Mori H."/>
            <person name="Tajima N."/>
            <person name="Moriyama T."/>
            <person name="Ikeuchi M."/>
            <person name="Watanabe M."/>
            <person name="Wada H."/>
            <person name="Kobayashi K."/>
            <person name="Saito M."/>
            <person name="Masuda T."/>
            <person name="Sasaki-Sekimoto Y."/>
            <person name="Mashiguchi K."/>
            <person name="Awai K."/>
            <person name="Shimojima M."/>
            <person name="Masuda S."/>
            <person name="Iwai M."/>
            <person name="Nobusawa T."/>
            <person name="Narise T."/>
            <person name="Kondo S."/>
            <person name="Saito H."/>
            <person name="Sato R."/>
            <person name="Murakawa M."/>
            <person name="Ihara Y."/>
            <person name="Oshima-Yamada Y."/>
            <person name="Ohtaka K."/>
            <person name="Satoh M."/>
            <person name="Sonobe K."/>
            <person name="Ishii M."/>
            <person name="Ohtani R."/>
            <person name="Kanamori-Sato M."/>
            <person name="Honoki R."/>
            <person name="Miyazaki D."/>
            <person name="Mochizuki H."/>
            <person name="Umetsu J."/>
            <person name="Higashi K."/>
            <person name="Shibata D."/>
            <person name="Kamiya Y."/>
            <person name="Sato N."/>
            <person name="Nakamura Y."/>
            <person name="Tabata S."/>
            <person name="Ida S."/>
            <person name="Kurokawa K."/>
            <person name="Ohta H."/>
        </authorList>
    </citation>
    <scope>NUCLEOTIDE SEQUENCE [LARGE SCALE GENOMIC DNA]</scope>
    <source>
        <strain evidence="4 5">NIES-2285</strain>
    </source>
</reference>
<feature type="region of interest" description="Disordered" evidence="2">
    <location>
        <begin position="349"/>
        <end position="374"/>
    </location>
</feature>
<feature type="region of interest" description="Disordered" evidence="2">
    <location>
        <begin position="738"/>
        <end position="1128"/>
    </location>
</feature>
<dbReference type="GO" id="GO:1905037">
    <property type="term" value="P:autophagosome organization"/>
    <property type="evidence" value="ECO:0000318"/>
    <property type="project" value="GO_Central"/>
</dbReference>
<feature type="compositionally biased region" description="Basic and acidic residues" evidence="2">
    <location>
        <begin position="426"/>
        <end position="442"/>
    </location>
</feature>
<organism evidence="4 5">
    <name type="scientific">Klebsormidium nitens</name>
    <name type="common">Green alga</name>
    <name type="synonym">Ulothrix nitens</name>
    <dbReference type="NCBI Taxonomy" id="105231"/>
    <lineage>
        <taxon>Eukaryota</taxon>
        <taxon>Viridiplantae</taxon>
        <taxon>Streptophyta</taxon>
        <taxon>Klebsormidiophyceae</taxon>
        <taxon>Klebsormidiales</taxon>
        <taxon>Klebsormidiaceae</taxon>
        <taxon>Klebsormidium</taxon>
    </lineage>
</organism>
<dbReference type="Pfam" id="PF22486">
    <property type="entry name" value="MATH_2"/>
    <property type="match status" value="1"/>
</dbReference>
<feature type="region of interest" description="Disordered" evidence="2">
    <location>
        <begin position="1179"/>
        <end position="1288"/>
    </location>
</feature>
<feature type="compositionally biased region" description="Low complexity" evidence="2">
    <location>
        <begin position="1231"/>
        <end position="1245"/>
    </location>
</feature>
<feature type="domain" description="MATH" evidence="3">
    <location>
        <begin position="70"/>
        <end position="192"/>
    </location>
</feature>
<dbReference type="Gene3D" id="2.60.210.10">
    <property type="entry name" value="Apoptosis, Tumor Necrosis Factor Receptor Associated Protein 2, Chain A"/>
    <property type="match status" value="1"/>
</dbReference>
<evidence type="ECO:0000313" key="5">
    <source>
        <dbReference type="Proteomes" id="UP000054558"/>
    </source>
</evidence>
<feature type="compositionally biased region" description="Basic and acidic residues" evidence="2">
    <location>
        <begin position="647"/>
        <end position="662"/>
    </location>
</feature>
<dbReference type="OMA" id="FMAPSHA"/>
<proteinExistence type="predicted"/>
<dbReference type="OrthoDB" id="660257at2759"/>
<evidence type="ECO:0000256" key="2">
    <source>
        <dbReference type="SAM" id="MobiDB-lite"/>
    </source>
</evidence>
<dbReference type="InterPro" id="IPR055327">
    <property type="entry name" value="TRAF1A/B"/>
</dbReference>
<dbReference type="SUPFAM" id="SSF49599">
    <property type="entry name" value="TRAF domain-like"/>
    <property type="match status" value="1"/>
</dbReference>
<dbReference type="Proteomes" id="UP000054558">
    <property type="component" value="Unassembled WGS sequence"/>
</dbReference>
<feature type="region of interest" description="Disordered" evidence="2">
    <location>
        <begin position="420"/>
        <end position="700"/>
    </location>
</feature>
<keyword evidence="1" id="KW-0175">Coiled coil</keyword>
<feature type="compositionally biased region" description="Acidic residues" evidence="2">
    <location>
        <begin position="560"/>
        <end position="571"/>
    </location>
</feature>
<dbReference type="SMART" id="SM00061">
    <property type="entry name" value="MATH"/>
    <property type="match status" value="1"/>
</dbReference>
<name>A0A1Y1I478_KLENI</name>
<feature type="compositionally biased region" description="Low complexity" evidence="2">
    <location>
        <begin position="1181"/>
        <end position="1192"/>
    </location>
</feature>
<dbReference type="GO" id="GO:0045087">
    <property type="term" value="P:innate immune response"/>
    <property type="evidence" value="ECO:0000318"/>
    <property type="project" value="GO_Central"/>
</dbReference>
<feature type="compositionally biased region" description="Low complexity" evidence="2">
    <location>
        <begin position="955"/>
        <end position="966"/>
    </location>
</feature>